<evidence type="ECO:0000313" key="6">
    <source>
        <dbReference type="Proteomes" id="UP001443914"/>
    </source>
</evidence>
<dbReference type="GO" id="GO:0005840">
    <property type="term" value="C:ribosome"/>
    <property type="evidence" value="ECO:0007669"/>
    <property type="project" value="UniProtKB-KW"/>
</dbReference>
<comment type="similarity">
    <text evidence="1 4">Belongs to the bacterial ribosomal protein bL36 family.</text>
</comment>
<dbReference type="HAMAP" id="MF_00251">
    <property type="entry name" value="Ribosomal_bL36"/>
    <property type="match status" value="1"/>
</dbReference>
<dbReference type="GO" id="GO:0003735">
    <property type="term" value="F:structural constituent of ribosome"/>
    <property type="evidence" value="ECO:0007669"/>
    <property type="project" value="InterPro"/>
</dbReference>
<sequence>MKVRSSVKKMCEYCKTVKRRGRVYITCSANKKHKQRQGYSTDAYEGSYITGSVDLIPRPEMPKITNVHNRLMPLAPKVQQPPAIFGLWKNAIFSLLFNKGN</sequence>
<dbReference type="GO" id="GO:0006412">
    <property type="term" value="P:translation"/>
    <property type="evidence" value="ECO:0007669"/>
    <property type="project" value="InterPro"/>
</dbReference>
<dbReference type="PANTHER" id="PTHR18804">
    <property type="entry name" value="RIBOSOMAL PROTEIN"/>
    <property type="match status" value="1"/>
</dbReference>
<evidence type="ECO:0000256" key="2">
    <source>
        <dbReference type="ARBA" id="ARBA00022980"/>
    </source>
</evidence>
<dbReference type="AlphaFoldDB" id="A0AAW1JM27"/>
<name>A0AAW1JM27_SAPOF</name>
<dbReference type="NCBIfam" id="TIGR01022">
    <property type="entry name" value="rpmJ_bact"/>
    <property type="match status" value="1"/>
</dbReference>
<accession>A0AAW1JM27</accession>
<evidence type="ECO:0000313" key="5">
    <source>
        <dbReference type="EMBL" id="KAK9706172.1"/>
    </source>
</evidence>
<dbReference type="PANTHER" id="PTHR18804:SF16">
    <property type="entry name" value="RIBOSOMAL PROTEIN"/>
    <property type="match status" value="1"/>
</dbReference>
<protein>
    <recommendedName>
        <fullName evidence="4">Ribosomal protein</fullName>
    </recommendedName>
</protein>
<dbReference type="Proteomes" id="UP001443914">
    <property type="component" value="Unassembled WGS sequence"/>
</dbReference>
<comment type="caution">
    <text evidence="5">The sequence shown here is derived from an EMBL/GenBank/DDBJ whole genome shotgun (WGS) entry which is preliminary data.</text>
</comment>
<evidence type="ECO:0000256" key="3">
    <source>
        <dbReference type="ARBA" id="ARBA00023274"/>
    </source>
</evidence>
<dbReference type="EMBL" id="JBDFQZ010000007">
    <property type="protein sequence ID" value="KAK9706172.1"/>
    <property type="molecule type" value="Genomic_DNA"/>
</dbReference>
<reference evidence="5" key="1">
    <citation type="submission" date="2024-03" db="EMBL/GenBank/DDBJ databases">
        <title>WGS assembly of Saponaria officinalis var. Norfolk2.</title>
        <authorList>
            <person name="Jenkins J."/>
            <person name="Shu S."/>
            <person name="Grimwood J."/>
            <person name="Barry K."/>
            <person name="Goodstein D."/>
            <person name="Schmutz J."/>
            <person name="Leebens-Mack J."/>
            <person name="Osbourn A."/>
        </authorList>
    </citation>
    <scope>NUCLEOTIDE SEQUENCE [LARGE SCALE GENOMIC DNA]</scope>
    <source>
        <strain evidence="5">JIC</strain>
    </source>
</reference>
<dbReference type="Pfam" id="PF00444">
    <property type="entry name" value="Ribosomal_L36"/>
    <property type="match status" value="1"/>
</dbReference>
<dbReference type="SUPFAM" id="SSF57840">
    <property type="entry name" value="Ribosomal protein L36"/>
    <property type="match status" value="1"/>
</dbReference>
<evidence type="ECO:0000256" key="1">
    <source>
        <dbReference type="ARBA" id="ARBA00007645"/>
    </source>
</evidence>
<dbReference type="InterPro" id="IPR052010">
    <property type="entry name" value="Ribosomal_LSU_bL36"/>
</dbReference>
<keyword evidence="3 4" id="KW-0687">Ribonucleoprotein</keyword>
<keyword evidence="6" id="KW-1185">Reference proteome</keyword>
<proteinExistence type="inferred from homology"/>
<dbReference type="InterPro" id="IPR035977">
    <property type="entry name" value="Ribosomal_bL36_sp"/>
</dbReference>
<keyword evidence="2 4" id="KW-0689">Ribosomal protein</keyword>
<evidence type="ECO:0000256" key="4">
    <source>
        <dbReference type="RuleBase" id="RU000570"/>
    </source>
</evidence>
<dbReference type="InterPro" id="IPR000473">
    <property type="entry name" value="Ribosomal_bL36"/>
</dbReference>
<gene>
    <name evidence="5" type="ORF">RND81_07G108900</name>
</gene>
<dbReference type="PROSITE" id="PS00828">
    <property type="entry name" value="RIBOSOMAL_L36"/>
    <property type="match status" value="1"/>
</dbReference>
<organism evidence="5 6">
    <name type="scientific">Saponaria officinalis</name>
    <name type="common">Common soapwort</name>
    <name type="synonym">Lychnis saponaria</name>
    <dbReference type="NCBI Taxonomy" id="3572"/>
    <lineage>
        <taxon>Eukaryota</taxon>
        <taxon>Viridiplantae</taxon>
        <taxon>Streptophyta</taxon>
        <taxon>Embryophyta</taxon>
        <taxon>Tracheophyta</taxon>
        <taxon>Spermatophyta</taxon>
        <taxon>Magnoliopsida</taxon>
        <taxon>eudicotyledons</taxon>
        <taxon>Gunneridae</taxon>
        <taxon>Pentapetalae</taxon>
        <taxon>Caryophyllales</taxon>
        <taxon>Caryophyllaceae</taxon>
        <taxon>Caryophylleae</taxon>
        <taxon>Saponaria</taxon>
    </lineage>
</organism>
<dbReference type="GO" id="GO:1990904">
    <property type="term" value="C:ribonucleoprotein complex"/>
    <property type="evidence" value="ECO:0007669"/>
    <property type="project" value="UniProtKB-KW"/>
</dbReference>